<gene>
    <name evidence="2" type="ORF">N5A92_24470</name>
</gene>
<proteinExistence type="predicted"/>
<feature type="chain" id="PRO_5045681411" evidence="1">
    <location>
        <begin position="24"/>
        <end position="104"/>
    </location>
</feature>
<keyword evidence="3" id="KW-1185">Reference proteome</keyword>
<evidence type="ECO:0000313" key="3">
    <source>
        <dbReference type="Proteomes" id="UP001320831"/>
    </source>
</evidence>
<sequence length="104" mass="12356">MKKLLSAVGATILAASFALPANAAPLFVPKPAQVQGNAVEKVHGRDWRRKHYPRGWARSHWKKRYARQHCDYYGYCYPHRYYSYRDHYPHYYRPRSGVSIYFSF</sequence>
<keyword evidence="1" id="KW-0732">Signal</keyword>
<organism evidence="2 3">
    <name type="scientific">Chelativorans salis</name>
    <dbReference type="NCBI Taxonomy" id="2978478"/>
    <lineage>
        <taxon>Bacteria</taxon>
        <taxon>Pseudomonadati</taxon>
        <taxon>Pseudomonadota</taxon>
        <taxon>Alphaproteobacteria</taxon>
        <taxon>Hyphomicrobiales</taxon>
        <taxon>Phyllobacteriaceae</taxon>
        <taxon>Chelativorans</taxon>
    </lineage>
</organism>
<dbReference type="Proteomes" id="UP001320831">
    <property type="component" value="Unassembled WGS sequence"/>
</dbReference>
<feature type="signal peptide" evidence="1">
    <location>
        <begin position="1"/>
        <end position="23"/>
    </location>
</feature>
<reference evidence="2 3" key="1">
    <citation type="submission" date="2022-09" db="EMBL/GenBank/DDBJ databases">
        <title>Chelativorans salina sp. nov., a novel slightly halophilic bacterium isolated from a saline lake sediment enrichment.</title>
        <authorList>
            <person name="Gao L."/>
            <person name="Fang B.-Z."/>
            <person name="Li W.-J."/>
        </authorList>
    </citation>
    <scope>NUCLEOTIDE SEQUENCE [LARGE SCALE GENOMIC DNA]</scope>
    <source>
        <strain evidence="2 3">EGI FJ00035</strain>
    </source>
</reference>
<comment type="caution">
    <text evidence="2">The sequence shown here is derived from an EMBL/GenBank/DDBJ whole genome shotgun (WGS) entry which is preliminary data.</text>
</comment>
<evidence type="ECO:0000313" key="2">
    <source>
        <dbReference type="EMBL" id="MCT7378173.1"/>
    </source>
</evidence>
<accession>A0ABT2LUH2</accession>
<dbReference type="RefSeq" id="WP_260906999.1">
    <property type="nucleotide sequence ID" value="NZ_JAOCZP010000011.1"/>
</dbReference>
<evidence type="ECO:0000256" key="1">
    <source>
        <dbReference type="SAM" id="SignalP"/>
    </source>
</evidence>
<dbReference type="EMBL" id="JAOCZP010000011">
    <property type="protein sequence ID" value="MCT7378173.1"/>
    <property type="molecule type" value="Genomic_DNA"/>
</dbReference>
<name>A0ABT2LUH2_9HYPH</name>
<protein>
    <submittedName>
        <fullName evidence="2">Uncharacterized protein</fullName>
    </submittedName>
</protein>